<sequence length="87" mass="10513">MTCTELLQLLDDYLTGQLFYEQQQLVEWHISSCEHCRTQVVSYRFTIQAVRHLPREVPLPPHFAHRLWQIMQEELARPQEETKDRYG</sequence>
<feature type="domain" description="Putative zinc-finger" evidence="1">
    <location>
        <begin position="3"/>
        <end position="37"/>
    </location>
</feature>
<gene>
    <name evidence="2" type="ORF">H0921_03945</name>
</gene>
<dbReference type="Pfam" id="PF13490">
    <property type="entry name" value="zf-HC2"/>
    <property type="match status" value="1"/>
</dbReference>
<protein>
    <submittedName>
        <fullName evidence="2">Zf-HC2 domain-containing protein</fullName>
    </submittedName>
</protein>
<dbReference type="AlphaFoldDB" id="A0A7V8VCL2"/>
<dbReference type="InterPro" id="IPR041916">
    <property type="entry name" value="Anti_sigma_zinc_sf"/>
</dbReference>
<comment type="caution">
    <text evidence="2">The sequence shown here is derived from an EMBL/GenBank/DDBJ whole genome shotgun (WGS) entry which is preliminary data.</text>
</comment>
<dbReference type="Gene3D" id="1.10.10.1320">
    <property type="entry name" value="Anti-sigma factor, zinc-finger domain"/>
    <property type="match status" value="1"/>
</dbReference>
<organism evidence="2 3">
    <name type="scientific">Thermogemmata fonticola</name>
    <dbReference type="NCBI Taxonomy" id="2755323"/>
    <lineage>
        <taxon>Bacteria</taxon>
        <taxon>Pseudomonadati</taxon>
        <taxon>Planctomycetota</taxon>
        <taxon>Planctomycetia</taxon>
        <taxon>Gemmatales</taxon>
        <taxon>Gemmataceae</taxon>
        <taxon>Thermogemmata</taxon>
    </lineage>
</organism>
<dbReference type="Proteomes" id="UP000542342">
    <property type="component" value="Unassembled WGS sequence"/>
</dbReference>
<evidence type="ECO:0000313" key="3">
    <source>
        <dbReference type="Proteomes" id="UP000542342"/>
    </source>
</evidence>
<accession>A0A7V8VCL2</accession>
<reference evidence="2 3" key="1">
    <citation type="submission" date="2020-07" db="EMBL/GenBank/DDBJ databases">
        <title>Thermogemmata thermophila gen. nov., sp. nov., a novel moderate thermophilic planctomycete from a Kamchatka hot spring.</title>
        <authorList>
            <person name="Elcheninov A.G."/>
            <person name="Podosokorskaya O.A."/>
            <person name="Kovaleva O.L."/>
            <person name="Novikov A."/>
            <person name="Bonch-Osmolovskaya E.A."/>
            <person name="Toshchakov S.V."/>
            <person name="Kublanov I.V."/>
        </authorList>
    </citation>
    <scope>NUCLEOTIDE SEQUENCE [LARGE SCALE GENOMIC DNA]</scope>
    <source>
        <strain evidence="2 3">2918</strain>
    </source>
</reference>
<dbReference type="InterPro" id="IPR027383">
    <property type="entry name" value="Znf_put"/>
</dbReference>
<name>A0A7V8VCL2_9BACT</name>
<dbReference type="RefSeq" id="WP_194536744.1">
    <property type="nucleotide sequence ID" value="NZ_JACEFB010000002.1"/>
</dbReference>
<keyword evidence="3" id="KW-1185">Reference proteome</keyword>
<dbReference type="EMBL" id="JACEFB010000002">
    <property type="protein sequence ID" value="MBA2225312.1"/>
    <property type="molecule type" value="Genomic_DNA"/>
</dbReference>
<evidence type="ECO:0000259" key="1">
    <source>
        <dbReference type="Pfam" id="PF13490"/>
    </source>
</evidence>
<evidence type="ECO:0000313" key="2">
    <source>
        <dbReference type="EMBL" id="MBA2225312.1"/>
    </source>
</evidence>
<proteinExistence type="predicted"/>